<gene>
    <name evidence="11" type="primary">pckG</name>
    <name evidence="14" type="ORF">SAMN05444373_100421</name>
</gene>
<feature type="binding site" evidence="11">
    <location>
        <position position="240"/>
    </location>
    <ligand>
        <name>Mn(2+)</name>
        <dbReference type="ChEBI" id="CHEBI:29035"/>
    </ligand>
</feature>
<evidence type="ECO:0000256" key="7">
    <source>
        <dbReference type="ARBA" id="ARBA00022793"/>
    </source>
</evidence>
<dbReference type="AlphaFoldDB" id="A0A1M6C214"/>
<dbReference type="RefSeq" id="WP_149677696.1">
    <property type="nucleotide sequence ID" value="NZ_FQZP01000004.1"/>
</dbReference>
<dbReference type="SUPFAM" id="SSF53795">
    <property type="entry name" value="PEP carboxykinase-like"/>
    <property type="match status" value="1"/>
</dbReference>
<comment type="cofactor">
    <cofactor evidence="11">
        <name>Mn(2+)</name>
        <dbReference type="ChEBI" id="CHEBI:29035"/>
    </cofactor>
    <text evidence="11">Binds 1 Mn(2+) ion per subunit.</text>
</comment>
<feature type="binding site" evidence="11">
    <location>
        <begin position="506"/>
        <end position="509"/>
    </location>
    <ligand>
        <name>GTP</name>
        <dbReference type="ChEBI" id="CHEBI:37565"/>
    </ligand>
</feature>
<evidence type="ECO:0000259" key="12">
    <source>
        <dbReference type="Pfam" id="PF00821"/>
    </source>
</evidence>
<dbReference type="PIRSF" id="PIRSF001348">
    <property type="entry name" value="PEP_carboxykinase_GTP"/>
    <property type="match status" value="1"/>
</dbReference>
<evidence type="ECO:0000256" key="4">
    <source>
        <dbReference type="ARBA" id="ARBA00022432"/>
    </source>
</evidence>
<keyword evidence="14" id="KW-0808">Transferase</keyword>
<keyword evidence="9 11" id="KW-0464">Manganese</keyword>
<reference evidence="14 15" key="1">
    <citation type="submission" date="2016-11" db="EMBL/GenBank/DDBJ databases">
        <authorList>
            <person name="Varghese N."/>
            <person name="Submissions S."/>
        </authorList>
    </citation>
    <scope>NUCLEOTIDE SEQUENCE [LARGE SCALE GENOMIC DNA]</scope>
    <source>
        <strain evidence="14 15">DSM 19027</strain>
    </source>
</reference>
<evidence type="ECO:0000256" key="5">
    <source>
        <dbReference type="ARBA" id="ARBA00022723"/>
    </source>
</evidence>
<feature type="domain" description="Phosphoenolpyruvate carboxykinase GTP-utilising N-terminal" evidence="13">
    <location>
        <begin position="11"/>
        <end position="232"/>
    </location>
</feature>
<evidence type="ECO:0000313" key="14">
    <source>
        <dbReference type="EMBL" id="SHI55067.1"/>
    </source>
</evidence>
<dbReference type="SUPFAM" id="SSF68923">
    <property type="entry name" value="PEP carboxykinase N-terminal domain"/>
    <property type="match status" value="1"/>
</dbReference>
<feature type="active site" evidence="11">
    <location>
        <position position="264"/>
    </location>
</feature>
<comment type="similarity">
    <text evidence="2 11">Belongs to the phosphoenolpyruvate carboxykinase [GTP] family.</text>
</comment>
<dbReference type="PANTHER" id="PTHR11561">
    <property type="entry name" value="PHOSPHOENOLPYRUVATE CARBOXYKINASE"/>
    <property type="match status" value="1"/>
</dbReference>
<evidence type="ECO:0000256" key="1">
    <source>
        <dbReference type="ARBA" id="ARBA00004742"/>
    </source>
</evidence>
<dbReference type="Gene3D" id="3.90.228.20">
    <property type="match status" value="1"/>
</dbReference>
<dbReference type="GO" id="GO:0042594">
    <property type="term" value="P:response to starvation"/>
    <property type="evidence" value="ECO:0007669"/>
    <property type="project" value="TreeGrafter"/>
</dbReference>
<dbReference type="HAMAP" id="MF_00452">
    <property type="entry name" value="PEPCK_GTP"/>
    <property type="match status" value="1"/>
</dbReference>
<dbReference type="Gene3D" id="2.170.8.10">
    <property type="entry name" value="Phosphoenolpyruvate Carboxykinase, domain 2"/>
    <property type="match status" value="1"/>
</dbReference>
<dbReference type="Gene3D" id="3.40.449.10">
    <property type="entry name" value="Phosphoenolpyruvate Carboxykinase, domain 1"/>
    <property type="match status" value="1"/>
</dbReference>
<keyword evidence="11" id="KW-0963">Cytoplasm</keyword>
<keyword evidence="6 11" id="KW-0547">Nucleotide-binding</keyword>
<evidence type="ECO:0000259" key="13">
    <source>
        <dbReference type="Pfam" id="PF17297"/>
    </source>
</evidence>
<feature type="binding site" evidence="11">
    <location>
        <position position="379"/>
    </location>
    <ligand>
        <name>GTP</name>
        <dbReference type="ChEBI" id="CHEBI:37565"/>
    </ligand>
</feature>
<dbReference type="EMBL" id="FQZP01000004">
    <property type="protein sequence ID" value="SHI55067.1"/>
    <property type="molecule type" value="Genomic_DNA"/>
</dbReference>
<evidence type="ECO:0000256" key="9">
    <source>
        <dbReference type="ARBA" id="ARBA00023211"/>
    </source>
</evidence>
<dbReference type="GO" id="GO:0033993">
    <property type="term" value="P:response to lipid"/>
    <property type="evidence" value="ECO:0007669"/>
    <property type="project" value="TreeGrafter"/>
</dbReference>
<evidence type="ECO:0000256" key="2">
    <source>
        <dbReference type="ARBA" id="ARBA00005796"/>
    </source>
</evidence>
<dbReference type="Proteomes" id="UP000324781">
    <property type="component" value="Unassembled WGS sequence"/>
</dbReference>
<dbReference type="GO" id="GO:0005829">
    <property type="term" value="C:cytosol"/>
    <property type="evidence" value="ECO:0007669"/>
    <property type="project" value="TreeGrafter"/>
</dbReference>
<keyword evidence="14" id="KW-0670">Pyruvate</keyword>
<feature type="binding site" evidence="11">
    <location>
        <position position="220"/>
    </location>
    <ligand>
        <name>Mn(2+)</name>
        <dbReference type="ChEBI" id="CHEBI:29035"/>
    </ligand>
</feature>
<sequence>MEVKNQKLLAWVKEVQELCQPDKVYWCDGSEEEYQRLIQELVDSGMATPLNPEKRPGCYLFRSHPSDVARVEQRTFIASKTKEDAGPTNNWIDPVELKKTMTDLYRGCMKGRTMYVIPFCMGPLGSPISKIGVEITDSAYVVINMRIMTRMGKQVLDLLGENGEFVPCLHSVGAPLAEGQKDEGWPCAPMEKKYISHFPEERTIWSYGSGYGGNALLGKKCFALRIASVLARDEGWLAEHMLILKITSPEGEVKYITGAFPSACGKTNLAMMVPTLPGWKVETIGDDIAWMRFGEDGRLYAINPEAGFFGVAPGTSMDSNPSAMKTIEKNTIFTNVALTDDGDVWWEGIGKPAPDHLIDWQGKDWTPGSKDPAAHPNARFTAPASQCPVIAPEWEDPRGVPISAILVGGRRPTTIPLVHESFDWNHGVFLGSIMGSEITAAAISNKIGQVRRDPFAMLPFLGYHVCDYFQHWINLGKKADPSKLPKIFYVNWFRKDENGKFIWPGYGDNSRVLKWIFERVSGKANAVKTAIGYMPSVDDLDLSGLDVSRDRMEEILSVNKEQWLAEVESIKEHYASFGDRLPEELKNQLAALEERLKNA</sequence>
<dbReference type="OrthoDB" id="9758871at2"/>
<accession>A0A1M6C214</accession>
<dbReference type="PANTHER" id="PTHR11561:SF0">
    <property type="entry name" value="PHOSPHOENOLPYRUVATE CARBOXYKINASE [GTP]-RELATED"/>
    <property type="match status" value="1"/>
</dbReference>
<organism evidence="14 15">
    <name type="scientific">Thermoclostridium caenicola</name>
    <dbReference type="NCBI Taxonomy" id="659425"/>
    <lineage>
        <taxon>Bacteria</taxon>
        <taxon>Bacillati</taxon>
        <taxon>Bacillota</taxon>
        <taxon>Clostridia</taxon>
        <taxon>Eubacteriales</taxon>
        <taxon>Oscillospiraceae</taxon>
        <taxon>Thermoclostridium</taxon>
    </lineage>
</organism>
<dbReference type="CDD" id="cd00819">
    <property type="entry name" value="PEPCK_GTP"/>
    <property type="match status" value="1"/>
</dbReference>
<evidence type="ECO:0000256" key="8">
    <source>
        <dbReference type="ARBA" id="ARBA00023134"/>
    </source>
</evidence>
<dbReference type="NCBIfam" id="NF003253">
    <property type="entry name" value="PRK04210.1"/>
    <property type="match status" value="1"/>
</dbReference>
<keyword evidence="4 11" id="KW-0312">Gluconeogenesis</keyword>
<keyword evidence="5 11" id="KW-0479">Metal-binding</keyword>
<dbReference type="InterPro" id="IPR018091">
    <property type="entry name" value="PEP_carboxykin_GTP_CS"/>
</dbReference>
<dbReference type="UniPathway" id="UPA00138"/>
<keyword evidence="7 11" id="KW-0210">Decarboxylase</keyword>
<keyword evidence="14" id="KW-0418">Kinase</keyword>
<feature type="binding site" evidence="11">
    <location>
        <position position="410"/>
    </location>
    <ligand>
        <name>GTP</name>
        <dbReference type="ChEBI" id="CHEBI:37565"/>
    </ligand>
</feature>
<dbReference type="InterPro" id="IPR035077">
    <property type="entry name" value="PEP_carboxykinase_GTP_C"/>
</dbReference>
<comment type="catalytic activity">
    <reaction evidence="11">
        <text>oxaloacetate + GTP = phosphoenolpyruvate + GDP + CO2</text>
        <dbReference type="Rhea" id="RHEA:10388"/>
        <dbReference type="ChEBI" id="CHEBI:16452"/>
        <dbReference type="ChEBI" id="CHEBI:16526"/>
        <dbReference type="ChEBI" id="CHEBI:37565"/>
        <dbReference type="ChEBI" id="CHEBI:58189"/>
        <dbReference type="ChEBI" id="CHEBI:58702"/>
        <dbReference type="EC" id="4.1.1.32"/>
    </reaction>
</comment>
<comment type="subunit">
    <text evidence="3 11">Monomer.</text>
</comment>
<dbReference type="GO" id="GO:0006094">
    <property type="term" value="P:gluconeogenesis"/>
    <property type="evidence" value="ECO:0007669"/>
    <property type="project" value="UniProtKB-UniRule"/>
</dbReference>
<evidence type="ECO:0000256" key="11">
    <source>
        <dbReference type="HAMAP-Rule" id="MF_00452"/>
    </source>
</evidence>
<dbReference type="GO" id="GO:0006107">
    <property type="term" value="P:oxaloacetate metabolic process"/>
    <property type="evidence" value="ECO:0007669"/>
    <property type="project" value="TreeGrafter"/>
</dbReference>
<comment type="function">
    <text evidence="11">Catalyzes the conversion of oxaloacetate (OAA) to phosphoenolpyruvate (PEP), the rate-limiting step in the metabolic pathway that produces glucose from lactate and other precursors derived from the citric acid cycle.</text>
</comment>
<proteinExistence type="inferred from homology"/>
<dbReference type="InterPro" id="IPR008209">
    <property type="entry name" value="PEP_carboxykinase_GTP"/>
</dbReference>
<dbReference type="InterPro" id="IPR035078">
    <property type="entry name" value="PEP_carboxykinase_GTP_N"/>
</dbReference>
<keyword evidence="10 11" id="KW-0456">Lyase</keyword>
<feature type="binding site" evidence="11">
    <location>
        <begin position="211"/>
        <end position="213"/>
    </location>
    <ligand>
        <name>substrate</name>
    </ligand>
</feature>
<feature type="binding site" evidence="11">
    <location>
        <position position="262"/>
    </location>
    <ligand>
        <name>substrate</name>
    </ligand>
</feature>
<dbReference type="GO" id="GO:0005525">
    <property type="term" value="F:GTP binding"/>
    <property type="evidence" value="ECO:0007669"/>
    <property type="project" value="UniProtKB-UniRule"/>
</dbReference>
<comment type="pathway">
    <text evidence="1 11">Carbohydrate biosynthesis; gluconeogenesis.</text>
</comment>
<feature type="domain" description="Phosphoenolpyruvate carboxykinase C-terminal P-loop" evidence="12">
    <location>
        <begin position="236"/>
        <end position="595"/>
    </location>
</feature>
<evidence type="ECO:0000256" key="3">
    <source>
        <dbReference type="ARBA" id="ARBA00011245"/>
    </source>
</evidence>
<dbReference type="GO" id="GO:0030145">
    <property type="term" value="F:manganese ion binding"/>
    <property type="evidence" value="ECO:0007669"/>
    <property type="project" value="UniProtKB-UniRule"/>
</dbReference>
<dbReference type="InterPro" id="IPR013035">
    <property type="entry name" value="PEP_carboxykinase_C"/>
</dbReference>
<name>A0A1M6C214_9FIRM</name>
<evidence type="ECO:0000256" key="6">
    <source>
        <dbReference type="ARBA" id="ARBA00022741"/>
    </source>
</evidence>
<dbReference type="EC" id="4.1.1.32" evidence="11"/>
<protein>
    <recommendedName>
        <fullName evidence="11">Phosphoenolpyruvate carboxykinase [GTP]</fullName>
        <shortName evidence="11">PEP carboxykinase</shortName>
        <shortName evidence="11">PEPCK</shortName>
        <ecNumber evidence="11">4.1.1.32</ecNumber>
    </recommendedName>
    <alternativeName>
        <fullName evidence="11">GTP-dependent phosphoenolpyruvate carboxykinase</fullName>
        <shortName evidence="11">GTP-PEPCK</shortName>
    </alternativeName>
</protein>
<keyword evidence="15" id="KW-1185">Reference proteome</keyword>
<feature type="binding site" evidence="11">
    <location>
        <position position="70"/>
    </location>
    <ligand>
        <name>substrate</name>
    </ligand>
</feature>
<feature type="binding site" evidence="11">
    <location>
        <begin position="377"/>
        <end position="379"/>
    </location>
    <ligand>
        <name>substrate</name>
    </ligand>
</feature>
<keyword evidence="8 11" id="KW-0342">GTP-binding</keyword>
<dbReference type="Pfam" id="PF00821">
    <property type="entry name" value="PEPCK_GTP"/>
    <property type="match status" value="1"/>
</dbReference>
<evidence type="ECO:0000313" key="15">
    <source>
        <dbReference type="Proteomes" id="UP000324781"/>
    </source>
</evidence>
<dbReference type="FunFam" id="3.40.449.10:FF:000005">
    <property type="entry name" value="Phosphoenolpyruvate carboxykinase [GTP]"/>
    <property type="match status" value="1"/>
</dbReference>
<dbReference type="PROSITE" id="PS00505">
    <property type="entry name" value="PEPCK_GTP"/>
    <property type="match status" value="1"/>
</dbReference>
<dbReference type="GO" id="GO:0004613">
    <property type="term" value="F:phosphoenolpyruvate carboxykinase (GTP) activity"/>
    <property type="evidence" value="ECO:0007669"/>
    <property type="project" value="UniProtKB-UniRule"/>
</dbReference>
<dbReference type="GO" id="GO:0019543">
    <property type="term" value="P:propionate catabolic process"/>
    <property type="evidence" value="ECO:0007669"/>
    <property type="project" value="TreeGrafter"/>
</dbReference>
<dbReference type="GO" id="GO:0016301">
    <property type="term" value="F:kinase activity"/>
    <property type="evidence" value="ECO:0007669"/>
    <property type="project" value="UniProtKB-KW"/>
</dbReference>
<dbReference type="GO" id="GO:0071333">
    <property type="term" value="P:cellular response to glucose stimulus"/>
    <property type="evidence" value="ECO:0007669"/>
    <property type="project" value="TreeGrafter"/>
</dbReference>
<dbReference type="Pfam" id="PF17297">
    <property type="entry name" value="PEPCK_N"/>
    <property type="match status" value="1"/>
</dbReference>
<feature type="binding site" evidence="11">
    <location>
        <begin position="263"/>
        <end position="268"/>
    </location>
    <ligand>
        <name>GTP</name>
        <dbReference type="ChEBI" id="CHEBI:37565"/>
    </ligand>
</feature>
<dbReference type="GO" id="GO:0046327">
    <property type="term" value="P:glycerol biosynthetic process from pyruvate"/>
    <property type="evidence" value="ECO:0007669"/>
    <property type="project" value="TreeGrafter"/>
</dbReference>
<dbReference type="InterPro" id="IPR008210">
    <property type="entry name" value="PEP_carboxykinase_N"/>
</dbReference>
<evidence type="ECO:0000256" key="10">
    <source>
        <dbReference type="ARBA" id="ARBA00023239"/>
    </source>
</evidence>
<feature type="binding site" evidence="11">
    <location>
        <position position="287"/>
    </location>
    <ligand>
        <name>Mn(2+)</name>
        <dbReference type="ChEBI" id="CHEBI:29035"/>
    </ligand>
</feature>
<comment type="subcellular location">
    <subcellularLocation>
        <location evidence="11">Cytoplasm</location>
    </subcellularLocation>
</comment>